<dbReference type="EMBL" id="PGOL01000280">
    <property type="protein sequence ID" value="PKI73256.1"/>
    <property type="molecule type" value="Genomic_DNA"/>
</dbReference>
<reference evidence="1 2" key="1">
    <citation type="submission" date="2017-11" db="EMBL/GenBank/DDBJ databases">
        <title>De-novo sequencing of pomegranate (Punica granatum L.) genome.</title>
        <authorList>
            <person name="Akparov Z."/>
            <person name="Amiraslanov A."/>
            <person name="Hajiyeva S."/>
            <person name="Abbasov M."/>
            <person name="Kaur K."/>
            <person name="Hamwieh A."/>
            <person name="Solovyev V."/>
            <person name="Salamov A."/>
            <person name="Braich B."/>
            <person name="Kosarev P."/>
            <person name="Mahmoud A."/>
            <person name="Hajiyev E."/>
            <person name="Babayeva S."/>
            <person name="Izzatullayeva V."/>
            <person name="Mammadov A."/>
            <person name="Mammadov A."/>
            <person name="Sharifova S."/>
            <person name="Ojaghi J."/>
            <person name="Eynullazada K."/>
            <person name="Bayramov B."/>
            <person name="Abdulazimova A."/>
            <person name="Shahmuradov I."/>
        </authorList>
    </citation>
    <scope>NUCLEOTIDE SEQUENCE [LARGE SCALE GENOMIC DNA]</scope>
    <source>
        <strain evidence="2">cv. AG2017</strain>
        <tissue evidence="1">Leaf</tissue>
    </source>
</reference>
<organism evidence="1 2">
    <name type="scientific">Punica granatum</name>
    <name type="common">Pomegranate</name>
    <dbReference type="NCBI Taxonomy" id="22663"/>
    <lineage>
        <taxon>Eukaryota</taxon>
        <taxon>Viridiplantae</taxon>
        <taxon>Streptophyta</taxon>
        <taxon>Embryophyta</taxon>
        <taxon>Tracheophyta</taxon>
        <taxon>Spermatophyta</taxon>
        <taxon>Magnoliopsida</taxon>
        <taxon>eudicotyledons</taxon>
        <taxon>Gunneridae</taxon>
        <taxon>Pentapetalae</taxon>
        <taxon>rosids</taxon>
        <taxon>malvids</taxon>
        <taxon>Myrtales</taxon>
        <taxon>Lythraceae</taxon>
        <taxon>Punica</taxon>
    </lineage>
</organism>
<dbReference type="AlphaFoldDB" id="A0A2I0KZF7"/>
<comment type="caution">
    <text evidence="1">The sequence shown here is derived from an EMBL/GenBank/DDBJ whole genome shotgun (WGS) entry which is preliminary data.</text>
</comment>
<evidence type="ECO:0000313" key="2">
    <source>
        <dbReference type="Proteomes" id="UP000233551"/>
    </source>
</evidence>
<evidence type="ECO:0000313" key="1">
    <source>
        <dbReference type="EMBL" id="PKI73256.1"/>
    </source>
</evidence>
<dbReference type="Proteomes" id="UP000233551">
    <property type="component" value="Unassembled WGS sequence"/>
</dbReference>
<accession>A0A2I0KZF7</accession>
<proteinExistence type="predicted"/>
<sequence length="122" mass="13213">MTPPSSMAIPTWNRWAQSPACLSPAPPLPLTSLFCPSIATVATASLTPPSISASIIFSGPQGHEVKLDLREARFELGDRDPSGIWFGHEPKILRSKSTQRAITNGAIELPIKSPTILRLMLR</sequence>
<protein>
    <submittedName>
        <fullName evidence="1">Uncharacterized protein</fullName>
    </submittedName>
</protein>
<gene>
    <name evidence="1" type="ORF">CRG98_006349</name>
</gene>
<keyword evidence="2" id="KW-1185">Reference proteome</keyword>
<name>A0A2I0KZF7_PUNGR</name>